<proteinExistence type="predicted"/>
<gene>
    <name evidence="1" type="ORF">SBP1_gp011</name>
</gene>
<accession>A0A3T0III8</accession>
<evidence type="ECO:0000313" key="1">
    <source>
        <dbReference type="EMBL" id="AZU99603.1"/>
    </source>
</evidence>
<protein>
    <submittedName>
        <fullName evidence="1">Uncharacterized protein</fullName>
    </submittedName>
</protein>
<evidence type="ECO:0000313" key="2">
    <source>
        <dbReference type="Proteomes" id="UP000290131"/>
    </source>
</evidence>
<dbReference type="EMBL" id="MK301608">
    <property type="protein sequence ID" value="AZU99603.1"/>
    <property type="molecule type" value="Genomic_DNA"/>
</dbReference>
<name>A0A3T0III8_9CAUD</name>
<sequence length="96" mass="11636">MAIDENNQVIDEWFDLLQMYMFLHDNPPLNSILFDNLVEWVHSNTKCEYTMAHQIVDNRYFQVYGNTNDYKLCRAHMTDAEELAYQRWRHTDDQSN</sequence>
<dbReference type="Proteomes" id="UP000290131">
    <property type="component" value="Segment"/>
</dbReference>
<reference evidence="1" key="1">
    <citation type="submission" date="2018-12" db="EMBL/GenBank/DDBJ databases">
        <title>Characterization of a N4-like bacteriophage infecting a coral-derived Vibrio strain.</title>
        <authorList>
            <person name="Huang S."/>
        </authorList>
    </citation>
    <scope>NUCLEOTIDE SEQUENCE [LARGE SCALE GENOMIC DNA]</scope>
</reference>
<organism evidence="1">
    <name type="scientific">Vibrio virus vB_VspP_SBP1</name>
    <dbReference type="NCBI Taxonomy" id="2500581"/>
    <lineage>
        <taxon>Viruses</taxon>
        <taxon>Duplodnaviria</taxon>
        <taxon>Heunggongvirae</taxon>
        <taxon>Uroviricota</taxon>
        <taxon>Caudoviricetes</taxon>
        <taxon>Schitoviridae</taxon>
        <taxon>Electravirus</taxon>
        <taxon>Electravirus Sbp1</taxon>
    </lineage>
</organism>
<keyword evidence="2" id="KW-1185">Reference proteome</keyword>